<protein>
    <submittedName>
        <fullName evidence="1">Glycosyltransferase</fullName>
    </submittedName>
</protein>
<dbReference type="KEGG" id="mant:BHD05_06190"/>
<sequence>MTSIVLIAKETLPGKVKTRLHPPLSLEAAAELAAAAIADTLAAIAVVPATRRVLLFDGVNVPPGSEGYDVMNQVSGELDVRLGAMFDECDGPTVLIGMDTPQITAEMLAPMFEPWPPGVDAWFGPANDGGFWALALANPNGDLVRGVPMSRDDTGSIQLQRLRDAGLTVRELPQLTDVDTIDDAITVARAAPLTRFATVLARHIPLARHAPSTETAQS</sequence>
<dbReference type="RefSeq" id="WP_161885666.1">
    <property type="nucleotide sequence ID" value="NZ_CP017146.1"/>
</dbReference>
<dbReference type="EMBL" id="CP017146">
    <property type="protein sequence ID" value="QHO69297.1"/>
    <property type="molecule type" value="Genomic_DNA"/>
</dbReference>
<dbReference type="PANTHER" id="PTHR36529">
    <property type="entry name" value="SLL1095 PROTEIN"/>
    <property type="match status" value="1"/>
</dbReference>
<dbReference type="InterPro" id="IPR029044">
    <property type="entry name" value="Nucleotide-diphossugar_trans"/>
</dbReference>
<dbReference type="InterPro" id="IPR018641">
    <property type="entry name" value="Trfase_1_rSAM/seldom-assoc"/>
</dbReference>
<evidence type="ECO:0000313" key="2">
    <source>
        <dbReference type="Proteomes" id="UP000464507"/>
    </source>
</evidence>
<dbReference type="GO" id="GO:0016740">
    <property type="term" value="F:transferase activity"/>
    <property type="evidence" value="ECO:0007669"/>
    <property type="project" value="UniProtKB-KW"/>
</dbReference>
<dbReference type="AlphaFoldDB" id="A0A7L5AGF6"/>
<proteinExistence type="predicted"/>
<evidence type="ECO:0000313" key="1">
    <source>
        <dbReference type="EMBL" id="QHO69297.1"/>
    </source>
</evidence>
<organism evidence="1 2">
    <name type="scientific">Marisediminicola antarctica</name>
    <dbReference type="NCBI Taxonomy" id="674079"/>
    <lineage>
        <taxon>Bacteria</taxon>
        <taxon>Bacillati</taxon>
        <taxon>Actinomycetota</taxon>
        <taxon>Actinomycetes</taxon>
        <taxon>Micrococcales</taxon>
        <taxon>Microbacteriaceae</taxon>
        <taxon>Marisediminicola</taxon>
    </lineage>
</organism>
<dbReference type="Proteomes" id="UP000464507">
    <property type="component" value="Chromosome"/>
</dbReference>
<accession>A0A7L5AGF6</accession>
<dbReference type="OrthoDB" id="9798250at2"/>
<gene>
    <name evidence="1" type="ORF">BHD05_06190</name>
</gene>
<dbReference type="Gene3D" id="3.90.550.10">
    <property type="entry name" value="Spore Coat Polysaccharide Biosynthesis Protein SpsA, Chain A"/>
    <property type="match status" value="1"/>
</dbReference>
<keyword evidence="2" id="KW-1185">Reference proteome</keyword>
<dbReference type="PANTHER" id="PTHR36529:SF1">
    <property type="entry name" value="GLYCOSYLTRANSFERASE"/>
    <property type="match status" value="1"/>
</dbReference>
<name>A0A7L5AGF6_9MICO</name>
<reference evidence="1 2" key="1">
    <citation type="submission" date="2016-09" db="EMBL/GenBank/DDBJ databases">
        <title>Complete genome sequence of microbes from the polar regions.</title>
        <authorList>
            <person name="Liao L."/>
            <person name="Chen B."/>
        </authorList>
    </citation>
    <scope>NUCLEOTIDE SEQUENCE [LARGE SCALE GENOMIC DNA]</scope>
    <source>
        <strain evidence="1 2">ZS314</strain>
    </source>
</reference>
<keyword evidence="1" id="KW-0808">Transferase</keyword>
<dbReference type="Pfam" id="PF09837">
    <property type="entry name" value="DUF2064"/>
    <property type="match status" value="1"/>
</dbReference>
<dbReference type="SUPFAM" id="SSF53448">
    <property type="entry name" value="Nucleotide-diphospho-sugar transferases"/>
    <property type="match status" value="1"/>
</dbReference>